<gene>
    <name evidence="3" type="ORF">FHS18_000945</name>
</gene>
<reference evidence="3 4" key="1">
    <citation type="submission" date="2020-08" db="EMBL/GenBank/DDBJ databases">
        <title>Genomic Encyclopedia of Type Strains, Phase III (KMG-III): the genomes of soil and plant-associated and newly described type strains.</title>
        <authorList>
            <person name="Whitman W."/>
        </authorList>
    </citation>
    <scope>NUCLEOTIDE SEQUENCE [LARGE SCALE GENOMIC DNA]</scope>
    <source>
        <strain evidence="3 4">CECT 5862</strain>
    </source>
</reference>
<proteinExistence type="predicted"/>
<feature type="domain" description="SLH" evidence="2">
    <location>
        <begin position="159"/>
        <end position="220"/>
    </location>
</feature>
<dbReference type="EMBL" id="JACHXK010000002">
    <property type="protein sequence ID" value="MBB3108893.1"/>
    <property type="molecule type" value="Genomic_DNA"/>
</dbReference>
<protein>
    <recommendedName>
        <fullName evidence="2">SLH domain-containing protein</fullName>
    </recommendedName>
</protein>
<name>A0A7W5AUG8_9BACL</name>
<dbReference type="InterPro" id="IPR001119">
    <property type="entry name" value="SLH_dom"/>
</dbReference>
<dbReference type="Proteomes" id="UP000570361">
    <property type="component" value="Unassembled WGS sequence"/>
</dbReference>
<dbReference type="Pfam" id="PF00395">
    <property type="entry name" value="SLH"/>
    <property type="match status" value="3"/>
</dbReference>
<evidence type="ECO:0000313" key="4">
    <source>
        <dbReference type="Proteomes" id="UP000570361"/>
    </source>
</evidence>
<accession>A0A7W5AUG8</accession>
<evidence type="ECO:0000313" key="3">
    <source>
        <dbReference type="EMBL" id="MBB3108893.1"/>
    </source>
</evidence>
<evidence type="ECO:0000259" key="2">
    <source>
        <dbReference type="PROSITE" id="PS51272"/>
    </source>
</evidence>
<evidence type="ECO:0000256" key="1">
    <source>
        <dbReference type="SAM" id="SignalP"/>
    </source>
</evidence>
<feature type="signal peptide" evidence="1">
    <location>
        <begin position="1"/>
        <end position="24"/>
    </location>
</feature>
<keyword evidence="4" id="KW-1185">Reference proteome</keyword>
<dbReference type="PROSITE" id="PS51272">
    <property type="entry name" value="SLH"/>
    <property type="match status" value="3"/>
</dbReference>
<feature type="chain" id="PRO_5030517470" description="SLH domain-containing protein" evidence="1">
    <location>
        <begin position="25"/>
        <end position="979"/>
    </location>
</feature>
<keyword evidence="1" id="KW-0732">Signal</keyword>
<feature type="domain" description="SLH" evidence="2">
    <location>
        <begin position="96"/>
        <end position="158"/>
    </location>
</feature>
<dbReference type="AlphaFoldDB" id="A0A7W5AUG8"/>
<comment type="caution">
    <text evidence="3">The sequence shown here is derived from an EMBL/GenBank/DDBJ whole genome shotgun (WGS) entry which is preliminary data.</text>
</comment>
<sequence length="979" mass="102445">MKKWNKAVALSAIITTITGPIALAAGPLPAAYAIEAGFKDQTLAADWAQDALLQLKQSGIMEGDDQGNFRPADRLTRAEFASVLAKLLGLPIVEGEVSAFTDVPKSSWAQKYIAQVSKLGLMNGNGSSFRPQDPISREEVAVTLVRVLGVDAEGYGNKLAVTDADDISNWAKDAVQYLLEAGIMQGNGTGFEPKRSAARQEIAVIIAKAMPSINVMVNQSISEVRDGGIVIGGAVYTVAESLKGLFLAANDDVLRGAVIRFENTGRTITKVTRLEITASGKAAAGGASEFSGNLSLQGNGVQIDGDLVVGGDYISIHNLSVTGNFELANSFEHDFYAEGLQVGGMTGIHGGDSNTVVFQDGKLNKVDVNKADVHVEFKGNAAVAELNIQSNASVTADGGVSLPKVSIAGEGLKVELNANVEQLDLVSTVGQTIAGSLNANLVNLSGTGAITFSGTGTITKLAVTGSGTTLTLSPEMTIGSLALPDNVQPGAVITNYADVQRNIGSIGGGTPVIVGGGSSVGGSSGGGTVDSNHAPEAKSLNEQVHIDQIEGVAYAADELATDADGDTVTLVPDSAKVSDASHAEAWIDAGKLWIKPLKAGATTVTVQVTDGAKRTTVSIPVDITDDPNYYSVTGIGVYGALLTEYSAGTEAVFNLAYKEGTRIVAAPEDGDIIVKLGEELLVLDMDYSMADGQLVVSMGVLDKLPVGVTSLSIRIGNYIGTAEVTVYEMDPILKMAVASLNAAAEEDAREILVSDELGLQLTPFNSLPASQQESAIKLLLDYRATGYVNKAAIQDSLDQIVYGLQMGGTVEEAVAAVNNAASVQEMLDAISTPLLHLDNEDYSSLEDYELDIVAQYLIDHKNGGYANRDGIQTAFNEIVNQVIDDWYTVYYDLMALEIGFADGDSVNGVTQDLILPSEGPLYGSRIEWASSHPDIIAADGKVVRPNEDTLVTLTVTVLYGYEHISAGVELLVKAAGDKN</sequence>
<organism evidence="3 4">
    <name type="scientific">Paenibacillus phyllosphaerae</name>
    <dbReference type="NCBI Taxonomy" id="274593"/>
    <lineage>
        <taxon>Bacteria</taxon>
        <taxon>Bacillati</taxon>
        <taxon>Bacillota</taxon>
        <taxon>Bacilli</taxon>
        <taxon>Bacillales</taxon>
        <taxon>Paenibacillaceae</taxon>
        <taxon>Paenibacillus</taxon>
    </lineage>
</organism>
<dbReference type="InterPro" id="IPR051465">
    <property type="entry name" value="Cell_Envelope_Struct_Comp"/>
</dbReference>
<dbReference type="InterPro" id="IPR046780">
    <property type="entry name" value="aBig_2"/>
</dbReference>
<dbReference type="Pfam" id="PF20578">
    <property type="entry name" value="aBig_2"/>
    <property type="match status" value="1"/>
</dbReference>
<feature type="domain" description="SLH" evidence="2">
    <location>
        <begin position="35"/>
        <end position="95"/>
    </location>
</feature>
<dbReference type="PANTHER" id="PTHR43308">
    <property type="entry name" value="OUTER MEMBRANE PROTEIN ALPHA-RELATED"/>
    <property type="match status" value="1"/>
</dbReference>
<dbReference type="RefSeq" id="WP_183597515.1">
    <property type="nucleotide sequence ID" value="NZ_JACHXK010000002.1"/>
</dbReference>